<dbReference type="PANTHER" id="PTHR18868">
    <property type="entry name" value="OS07G0665300 PROTEIN-RELATED"/>
    <property type="match status" value="1"/>
</dbReference>
<dbReference type="InterPro" id="IPR009003">
    <property type="entry name" value="Peptidase_S1_PA"/>
</dbReference>
<dbReference type="AlphaFoldDB" id="A0AAV5CZF6"/>
<evidence type="ECO:0000313" key="2">
    <source>
        <dbReference type="Proteomes" id="UP001054889"/>
    </source>
</evidence>
<reference evidence="1" key="1">
    <citation type="journal article" date="2018" name="DNA Res.">
        <title>Multiple hybrid de novo genome assembly of finger millet, an orphan allotetraploid crop.</title>
        <authorList>
            <person name="Hatakeyama M."/>
            <person name="Aluri S."/>
            <person name="Balachadran M.T."/>
            <person name="Sivarajan S.R."/>
            <person name="Patrignani A."/>
            <person name="Gruter S."/>
            <person name="Poveda L."/>
            <person name="Shimizu-Inatsugi R."/>
            <person name="Baeten J."/>
            <person name="Francoijs K.J."/>
            <person name="Nataraja K.N."/>
            <person name="Reddy Y.A.N."/>
            <person name="Phadnis S."/>
            <person name="Ravikumar R.L."/>
            <person name="Schlapbach R."/>
            <person name="Sreeman S.M."/>
            <person name="Shimizu K.K."/>
        </authorList>
    </citation>
    <scope>NUCLEOTIDE SEQUENCE</scope>
</reference>
<reference evidence="1" key="2">
    <citation type="submission" date="2021-12" db="EMBL/GenBank/DDBJ databases">
        <title>Resequencing data analysis of finger millet.</title>
        <authorList>
            <person name="Hatakeyama M."/>
            <person name="Aluri S."/>
            <person name="Balachadran M.T."/>
            <person name="Sivarajan S.R."/>
            <person name="Poveda L."/>
            <person name="Shimizu-Inatsugi R."/>
            <person name="Schlapbach R."/>
            <person name="Sreeman S.M."/>
            <person name="Shimizu K.K."/>
        </authorList>
    </citation>
    <scope>NUCLEOTIDE SEQUENCE</scope>
</reference>
<name>A0AAV5CZF6_ELECO</name>
<evidence type="ECO:0000313" key="1">
    <source>
        <dbReference type="EMBL" id="GJN04064.1"/>
    </source>
</evidence>
<proteinExistence type="predicted"/>
<dbReference type="SUPFAM" id="SSF50494">
    <property type="entry name" value="Trypsin-like serine proteases"/>
    <property type="match status" value="1"/>
</dbReference>
<dbReference type="Proteomes" id="UP001054889">
    <property type="component" value="Unassembled WGS sequence"/>
</dbReference>
<comment type="caution">
    <text evidence="1">The sequence shown here is derived from an EMBL/GenBank/DDBJ whole genome shotgun (WGS) entry which is preliminary data.</text>
</comment>
<dbReference type="Gene3D" id="2.40.10.120">
    <property type="match status" value="1"/>
</dbReference>
<accession>A0AAV5CZF6</accession>
<organism evidence="1 2">
    <name type="scientific">Eleusine coracana subsp. coracana</name>
    <dbReference type="NCBI Taxonomy" id="191504"/>
    <lineage>
        <taxon>Eukaryota</taxon>
        <taxon>Viridiplantae</taxon>
        <taxon>Streptophyta</taxon>
        <taxon>Embryophyta</taxon>
        <taxon>Tracheophyta</taxon>
        <taxon>Spermatophyta</taxon>
        <taxon>Magnoliopsida</taxon>
        <taxon>Liliopsida</taxon>
        <taxon>Poales</taxon>
        <taxon>Poaceae</taxon>
        <taxon>PACMAD clade</taxon>
        <taxon>Chloridoideae</taxon>
        <taxon>Cynodonteae</taxon>
        <taxon>Eleusininae</taxon>
        <taxon>Eleusine</taxon>
    </lineage>
</organism>
<protein>
    <submittedName>
        <fullName evidence="1">Uncharacterized protein</fullName>
    </submittedName>
</protein>
<gene>
    <name evidence="1" type="primary">ga21576</name>
    <name evidence="1" type="ORF">PR202_ga21576</name>
</gene>
<sequence length="422" mass="47124">MRASTTKRKWTGHDTGCLMQTQNVGNRQLLPGKFGVSSLSGLSKIVAARLSKYVVSLASFSGDTQLSGCAGIFIGASCSNTLSILTSVSLVRSCDDDSKIKVRLSDNLIVIGWLHHYDLNYDLAVINIERLHGYCTPNISAGFQVHESSSKVVALGRCFNSGVLTISRVLEIGEPSSELCEAEICELSNELYEHMHSTYEVDKAWVGGPIVGFNGRLFGINCYCGGRAFLLRSRIVEFLENSGILRRNGYPLPKMMRYDISEMRVFNSFEEEFDGDIWNKLSEEVSSTLSECVVALASFKGIVVISSLIRNSGDKSNICDDLRAGIGGPLIDRYGNFVGMNFFHEEETPFIPRKIIQELLKQFNAKWRKADVSFKKGDPYRYSYRNTIPLEPSKLRTTSENVLLDRWPVPEPYWSLPLSSEL</sequence>
<dbReference type="EMBL" id="BQKI01000010">
    <property type="protein sequence ID" value="GJN04064.1"/>
    <property type="molecule type" value="Genomic_DNA"/>
</dbReference>
<keyword evidence="2" id="KW-1185">Reference proteome</keyword>